<reference evidence="1 2" key="1">
    <citation type="journal article" date="2019" name="Commun. Biol.">
        <title>The bagworm genome reveals a unique fibroin gene that provides high tensile strength.</title>
        <authorList>
            <person name="Kono N."/>
            <person name="Nakamura H."/>
            <person name="Ohtoshi R."/>
            <person name="Tomita M."/>
            <person name="Numata K."/>
            <person name="Arakawa K."/>
        </authorList>
    </citation>
    <scope>NUCLEOTIDE SEQUENCE [LARGE SCALE GENOMIC DNA]</scope>
</reference>
<keyword evidence="2" id="KW-1185">Reference proteome</keyword>
<organism evidence="1 2">
    <name type="scientific">Eumeta variegata</name>
    <name type="common">Bagworm moth</name>
    <name type="synonym">Eumeta japonica</name>
    <dbReference type="NCBI Taxonomy" id="151549"/>
    <lineage>
        <taxon>Eukaryota</taxon>
        <taxon>Metazoa</taxon>
        <taxon>Ecdysozoa</taxon>
        <taxon>Arthropoda</taxon>
        <taxon>Hexapoda</taxon>
        <taxon>Insecta</taxon>
        <taxon>Pterygota</taxon>
        <taxon>Neoptera</taxon>
        <taxon>Endopterygota</taxon>
        <taxon>Lepidoptera</taxon>
        <taxon>Glossata</taxon>
        <taxon>Ditrysia</taxon>
        <taxon>Tineoidea</taxon>
        <taxon>Psychidae</taxon>
        <taxon>Oiketicinae</taxon>
        <taxon>Eumeta</taxon>
    </lineage>
</organism>
<dbReference type="OrthoDB" id="6109at2759"/>
<proteinExistence type="predicted"/>
<evidence type="ECO:0000313" key="1">
    <source>
        <dbReference type="EMBL" id="GBP31107.1"/>
    </source>
</evidence>
<protein>
    <submittedName>
        <fullName evidence="1">Uncharacterized protein</fullName>
    </submittedName>
</protein>
<dbReference type="Proteomes" id="UP000299102">
    <property type="component" value="Unassembled WGS sequence"/>
</dbReference>
<evidence type="ECO:0000313" key="2">
    <source>
        <dbReference type="Proteomes" id="UP000299102"/>
    </source>
</evidence>
<accession>A0A4C1UYL9</accession>
<dbReference type="EMBL" id="BGZK01000241">
    <property type="protein sequence ID" value="GBP31107.1"/>
    <property type="molecule type" value="Genomic_DNA"/>
</dbReference>
<dbReference type="AlphaFoldDB" id="A0A4C1UYL9"/>
<comment type="caution">
    <text evidence="1">The sequence shown here is derived from an EMBL/GenBank/DDBJ whole genome shotgun (WGS) entry which is preliminary data.</text>
</comment>
<gene>
    <name evidence="1" type="ORF">EVAR_77403_1</name>
</gene>
<name>A0A4C1UYL9_EUMVA</name>
<sequence length="75" mass="8216">MLRCAAENVNAKSSAADPDRDVLEVNAMGYESTVALNVQRSWRGEIERDSESECVALKRMCVVQLLQNSAGVSNE</sequence>